<feature type="domain" description="HTH luxR-type" evidence="4">
    <location>
        <begin position="144"/>
        <end position="209"/>
    </location>
</feature>
<name>A0A446CPD9_9BURK</name>
<dbReference type="InterPro" id="IPR036388">
    <property type="entry name" value="WH-like_DNA-bd_sf"/>
</dbReference>
<dbReference type="Pfam" id="PF00072">
    <property type="entry name" value="Response_reg"/>
    <property type="match status" value="1"/>
</dbReference>
<dbReference type="SMART" id="SM00421">
    <property type="entry name" value="HTH_LUXR"/>
    <property type="match status" value="1"/>
</dbReference>
<evidence type="ECO:0000313" key="6">
    <source>
        <dbReference type="EMBL" id="SSW69836.1"/>
    </source>
</evidence>
<dbReference type="SUPFAM" id="SSF52172">
    <property type="entry name" value="CheY-like"/>
    <property type="match status" value="1"/>
</dbReference>
<dbReference type="InterPro" id="IPR058245">
    <property type="entry name" value="NreC/VraR/RcsB-like_REC"/>
</dbReference>
<evidence type="ECO:0000256" key="1">
    <source>
        <dbReference type="ARBA" id="ARBA00022553"/>
    </source>
</evidence>
<evidence type="ECO:0000259" key="4">
    <source>
        <dbReference type="PROSITE" id="PS50043"/>
    </source>
</evidence>
<dbReference type="SMART" id="SM00448">
    <property type="entry name" value="REC"/>
    <property type="match status" value="1"/>
</dbReference>
<keyword evidence="2" id="KW-0238">DNA-binding</keyword>
<dbReference type="GO" id="GO:0000160">
    <property type="term" value="P:phosphorelay signal transduction system"/>
    <property type="evidence" value="ECO:0007669"/>
    <property type="project" value="InterPro"/>
</dbReference>
<gene>
    <name evidence="6" type="primary">rcsB_4</name>
    <name evidence="6" type="ORF">AVE30378_03685</name>
</gene>
<dbReference type="PRINTS" id="PR00038">
    <property type="entry name" value="HTHLUXR"/>
</dbReference>
<evidence type="ECO:0000259" key="5">
    <source>
        <dbReference type="PROSITE" id="PS50110"/>
    </source>
</evidence>
<dbReference type="SUPFAM" id="SSF46894">
    <property type="entry name" value="C-terminal effector domain of the bipartite response regulators"/>
    <property type="match status" value="1"/>
</dbReference>
<dbReference type="InterPro" id="IPR039420">
    <property type="entry name" value="WalR-like"/>
</dbReference>
<dbReference type="InterPro" id="IPR001789">
    <property type="entry name" value="Sig_transdc_resp-reg_receiver"/>
</dbReference>
<dbReference type="InterPro" id="IPR011006">
    <property type="entry name" value="CheY-like_superfamily"/>
</dbReference>
<dbReference type="AlphaFoldDB" id="A0A446CPD9"/>
<dbReference type="PROSITE" id="PS50043">
    <property type="entry name" value="HTH_LUXR_2"/>
    <property type="match status" value="1"/>
</dbReference>
<dbReference type="CDD" id="cd17535">
    <property type="entry name" value="REC_NarL-like"/>
    <property type="match status" value="1"/>
</dbReference>
<dbReference type="GO" id="GO:0003677">
    <property type="term" value="F:DNA binding"/>
    <property type="evidence" value="ECO:0007669"/>
    <property type="project" value="UniProtKB-KW"/>
</dbReference>
<evidence type="ECO:0000256" key="2">
    <source>
        <dbReference type="ARBA" id="ARBA00023125"/>
    </source>
</evidence>
<proteinExistence type="predicted"/>
<dbReference type="Pfam" id="PF00196">
    <property type="entry name" value="GerE"/>
    <property type="match status" value="1"/>
</dbReference>
<dbReference type="InterPro" id="IPR016032">
    <property type="entry name" value="Sig_transdc_resp-reg_C-effctor"/>
</dbReference>
<dbReference type="PANTHER" id="PTHR43214:SF17">
    <property type="entry name" value="TRANSCRIPTIONAL REGULATORY PROTEIN RCSB"/>
    <property type="match status" value="1"/>
</dbReference>
<reference evidence="6 7" key="1">
    <citation type="submission" date="2018-07" db="EMBL/GenBank/DDBJ databases">
        <authorList>
            <person name="Peeters C."/>
        </authorList>
    </citation>
    <scope>NUCLEOTIDE SEQUENCE [LARGE SCALE GENOMIC DNA]</scope>
    <source>
        <strain evidence="6 7">LMG 30378</strain>
    </source>
</reference>
<accession>A0A446CPD9</accession>
<dbReference type="Gene3D" id="1.10.10.10">
    <property type="entry name" value="Winged helix-like DNA-binding domain superfamily/Winged helix DNA-binding domain"/>
    <property type="match status" value="1"/>
</dbReference>
<dbReference type="EMBL" id="UFQC01000020">
    <property type="protein sequence ID" value="SSW69836.1"/>
    <property type="molecule type" value="Genomic_DNA"/>
</dbReference>
<dbReference type="InterPro" id="IPR000792">
    <property type="entry name" value="Tscrpt_reg_LuxR_C"/>
</dbReference>
<evidence type="ECO:0000256" key="3">
    <source>
        <dbReference type="PROSITE-ProRule" id="PRU00169"/>
    </source>
</evidence>
<dbReference type="OrthoDB" id="8585266at2"/>
<keyword evidence="1 3" id="KW-0597">Phosphoprotein</keyword>
<organism evidence="6 7">
    <name type="scientific">Achromobacter veterisilvae</name>
    <dbReference type="NCBI Taxonomy" id="2069367"/>
    <lineage>
        <taxon>Bacteria</taxon>
        <taxon>Pseudomonadati</taxon>
        <taxon>Pseudomonadota</taxon>
        <taxon>Betaproteobacteria</taxon>
        <taxon>Burkholderiales</taxon>
        <taxon>Alcaligenaceae</taxon>
        <taxon>Achromobacter</taxon>
    </lineage>
</organism>
<dbReference type="Gene3D" id="3.40.50.2300">
    <property type="match status" value="1"/>
</dbReference>
<dbReference type="PROSITE" id="PS50110">
    <property type="entry name" value="RESPONSE_REGULATORY"/>
    <property type="match status" value="1"/>
</dbReference>
<protein>
    <submittedName>
        <fullName evidence="6">Transcriptional regulatory protein RcsB</fullName>
    </submittedName>
</protein>
<feature type="modified residue" description="4-aspartylphosphate" evidence="3">
    <location>
        <position position="55"/>
    </location>
</feature>
<dbReference type="Proteomes" id="UP000289465">
    <property type="component" value="Unassembled WGS sequence"/>
</dbReference>
<dbReference type="PANTHER" id="PTHR43214">
    <property type="entry name" value="TWO-COMPONENT RESPONSE REGULATOR"/>
    <property type="match status" value="1"/>
</dbReference>
<evidence type="ECO:0000313" key="7">
    <source>
        <dbReference type="Proteomes" id="UP000289465"/>
    </source>
</evidence>
<feature type="domain" description="Response regulatory" evidence="5">
    <location>
        <begin position="4"/>
        <end position="123"/>
    </location>
</feature>
<dbReference type="GO" id="GO:0006355">
    <property type="term" value="P:regulation of DNA-templated transcription"/>
    <property type="evidence" value="ECO:0007669"/>
    <property type="project" value="InterPro"/>
</dbReference>
<dbReference type="CDD" id="cd06170">
    <property type="entry name" value="LuxR_C_like"/>
    <property type="match status" value="1"/>
</dbReference>
<dbReference type="RefSeq" id="WP_129242344.1">
    <property type="nucleotide sequence ID" value="NZ_UFQC01000020.1"/>
</dbReference>
<sequence length="221" mass="23440">MKIRILLADDHPALLSGLKHDLSALPTLEIVGTAKNSGELIDLLNQSSCDVLVTDYAMPGGTHGDGLAFVSYLRRNFPALKIVVFTMLDTPAIVQELARLGVESVVGKTAEIKLLVSAIHAVYAGARYFPSEAGSAGRTSAPGAGSANHALSKRELEVVRLYVSGASINEIAEQLNRSKQTISTQKTSAMRKLGIERDADLFRFAYETGIAAASDGPSAKT</sequence>